<protein>
    <submittedName>
        <fullName evidence="2">Integrating conjugative element protein</fullName>
    </submittedName>
</protein>
<dbReference type="EMBL" id="BKCP01005017">
    <property type="protein sequence ID" value="GER35795.1"/>
    <property type="molecule type" value="Genomic_DNA"/>
</dbReference>
<keyword evidence="3" id="KW-1185">Reference proteome</keyword>
<dbReference type="Proteomes" id="UP000325081">
    <property type="component" value="Unassembled WGS sequence"/>
</dbReference>
<feature type="region of interest" description="Disordered" evidence="1">
    <location>
        <begin position="1"/>
        <end position="30"/>
    </location>
</feature>
<accession>A0A5A7PSL1</accession>
<sequence>MTNFCSDPLPEEFRSDPKLAADTQSPTGVMESETGEWLKVISIDLADEKWKFDRFLRDSDENLGWLGEVFWFVPVGWLDYPDVLVFHPPPKNRSCIVYKVRTREIDSFELSTWVGNYTFRFHKSSLLSVG</sequence>
<dbReference type="AlphaFoldDB" id="A0A5A7PSL1"/>
<evidence type="ECO:0000313" key="3">
    <source>
        <dbReference type="Proteomes" id="UP000325081"/>
    </source>
</evidence>
<organism evidence="2 3">
    <name type="scientific">Striga asiatica</name>
    <name type="common">Asiatic witchweed</name>
    <name type="synonym">Buchnera asiatica</name>
    <dbReference type="NCBI Taxonomy" id="4170"/>
    <lineage>
        <taxon>Eukaryota</taxon>
        <taxon>Viridiplantae</taxon>
        <taxon>Streptophyta</taxon>
        <taxon>Embryophyta</taxon>
        <taxon>Tracheophyta</taxon>
        <taxon>Spermatophyta</taxon>
        <taxon>Magnoliopsida</taxon>
        <taxon>eudicotyledons</taxon>
        <taxon>Gunneridae</taxon>
        <taxon>Pentapetalae</taxon>
        <taxon>asterids</taxon>
        <taxon>lamiids</taxon>
        <taxon>Lamiales</taxon>
        <taxon>Orobanchaceae</taxon>
        <taxon>Buchnereae</taxon>
        <taxon>Striga</taxon>
    </lineage>
</organism>
<name>A0A5A7PSL1_STRAF</name>
<comment type="caution">
    <text evidence="2">The sequence shown here is derived from an EMBL/GenBank/DDBJ whole genome shotgun (WGS) entry which is preliminary data.</text>
</comment>
<dbReference type="OrthoDB" id="1918594at2759"/>
<gene>
    <name evidence="2" type="ORF">STAS_12113</name>
</gene>
<reference evidence="3" key="1">
    <citation type="journal article" date="2019" name="Curr. Biol.">
        <title>Genome Sequence of Striga asiatica Provides Insight into the Evolution of Plant Parasitism.</title>
        <authorList>
            <person name="Yoshida S."/>
            <person name="Kim S."/>
            <person name="Wafula E.K."/>
            <person name="Tanskanen J."/>
            <person name="Kim Y.M."/>
            <person name="Honaas L."/>
            <person name="Yang Z."/>
            <person name="Spallek T."/>
            <person name="Conn C.E."/>
            <person name="Ichihashi Y."/>
            <person name="Cheong K."/>
            <person name="Cui S."/>
            <person name="Der J.P."/>
            <person name="Gundlach H."/>
            <person name="Jiao Y."/>
            <person name="Hori C."/>
            <person name="Ishida J.K."/>
            <person name="Kasahara H."/>
            <person name="Kiba T."/>
            <person name="Kim M.S."/>
            <person name="Koo N."/>
            <person name="Laohavisit A."/>
            <person name="Lee Y.H."/>
            <person name="Lumba S."/>
            <person name="McCourt P."/>
            <person name="Mortimer J.C."/>
            <person name="Mutuku J.M."/>
            <person name="Nomura T."/>
            <person name="Sasaki-Sekimoto Y."/>
            <person name="Seto Y."/>
            <person name="Wang Y."/>
            <person name="Wakatake T."/>
            <person name="Sakakibara H."/>
            <person name="Demura T."/>
            <person name="Yamaguchi S."/>
            <person name="Yoneyama K."/>
            <person name="Manabe R.I."/>
            <person name="Nelson D.C."/>
            <person name="Schulman A.H."/>
            <person name="Timko M.P."/>
            <person name="dePamphilis C.W."/>
            <person name="Choi D."/>
            <person name="Shirasu K."/>
        </authorList>
    </citation>
    <scope>NUCLEOTIDE SEQUENCE [LARGE SCALE GENOMIC DNA]</scope>
    <source>
        <strain evidence="3">cv. UVA1</strain>
    </source>
</reference>
<evidence type="ECO:0000313" key="2">
    <source>
        <dbReference type="EMBL" id="GER35795.1"/>
    </source>
</evidence>
<evidence type="ECO:0000256" key="1">
    <source>
        <dbReference type="SAM" id="MobiDB-lite"/>
    </source>
</evidence>
<proteinExistence type="predicted"/>